<proteinExistence type="predicted"/>
<dbReference type="Gene3D" id="2.60.300.12">
    <property type="entry name" value="HesB-like domain"/>
    <property type="match status" value="1"/>
</dbReference>
<dbReference type="EMBL" id="LR134190">
    <property type="protein sequence ID" value="VEB60153.1"/>
    <property type="molecule type" value="Genomic_DNA"/>
</dbReference>
<accession>A0A447U469</accession>
<gene>
    <name evidence="1" type="primary">sufA_1</name>
    <name evidence="1" type="ORF">NCTC6754_06286</name>
</gene>
<dbReference type="Proteomes" id="UP000269208">
    <property type="component" value="Chromosome"/>
</dbReference>
<dbReference type="SUPFAM" id="SSF89360">
    <property type="entry name" value="HesB-like domain"/>
    <property type="match status" value="1"/>
</dbReference>
<evidence type="ECO:0000313" key="1">
    <source>
        <dbReference type="EMBL" id="VEB60153.1"/>
    </source>
</evidence>
<evidence type="ECO:0000313" key="2">
    <source>
        <dbReference type="Proteomes" id="UP000269208"/>
    </source>
</evidence>
<dbReference type="InterPro" id="IPR035903">
    <property type="entry name" value="HesB-like_dom_sf"/>
</dbReference>
<reference evidence="1 2" key="1">
    <citation type="submission" date="2018-12" db="EMBL/GenBank/DDBJ databases">
        <authorList>
            <consortium name="Pathogen Informatics"/>
        </authorList>
    </citation>
    <scope>NUCLEOTIDE SEQUENCE [LARGE SCALE GENOMIC DNA]</scope>
    <source>
        <strain evidence="1 2">NCTC6754</strain>
    </source>
</reference>
<sequence length="49" mass="5515">MFWIPFGKPDKDDLVFEAEGAKLFAPLQAMPFIDGTEVDYVQEGLEPVI</sequence>
<dbReference type="AlphaFoldDB" id="A0A447U469"/>
<organism evidence="1 2">
    <name type="scientific">Salmonella enterica I</name>
    <dbReference type="NCBI Taxonomy" id="59201"/>
    <lineage>
        <taxon>Bacteria</taxon>
        <taxon>Pseudomonadati</taxon>
        <taxon>Pseudomonadota</taxon>
        <taxon>Gammaproteobacteria</taxon>
        <taxon>Enterobacterales</taxon>
        <taxon>Enterobacteriaceae</taxon>
        <taxon>Salmonella</taxon>
    </lineage>
</organism>
<protein>
    <submittedName>
        <fullName evidence="1">Iron binding protein SufA for iron-sulfur cluster assembly</fullName>
    </submittedName>
</protein>
<name>A0A447U469_SALET</name>